<dbReference type="HAMAP" id="MF_00041">
    <property type="entry name" value="Cys_tRNA_synth"/>
    <property type="match status" value="1"/>
</dbReference>
<evidence type="ECO:0000256" key="8">
    <source>
        <dbReference type="ARBA" id="ARBA00022917"/>
    </source>
</evidence>
<dbReference type="EMBL" id="PZQS01000003">
    <property type="protein sequence ID" value="PVD33416.1"/>
    <property type="molecule type" value="Genomic_DNA"/>
</dbReference>
<dbReference type="SUPFAM" id="SSF47323">
    <property type="entry name" value="Anticodon-binding domain of a subclass of class I aminoacyl-tRNA synthetases"/>
    <property type="match status" value="1"/>
</dbReference>
<evidence type="ECO:0000256" key="3">
    <source>
        <dbReference type="ARBA" id="ARBA00022598"/>
    </source>
</evidence>
<comment type="cofactor">
    <cofactor evidence="1">
        <name>Zn(2+)</name>
        <dbReference type="ChEBI" id="CHEBI:29105"/>
    </cofactor>
</comment>
<evidence type="ECO:0000256" key="2">
    <source>
        <dbReference type="ARBA" id="ARBA00012832"/>
    </source>
</evidence>
<keyword evidence="6" id="KW-0862">Zinc</keyword>
<dbReference type="PANTHER" id="PTHR10890">
    <property type="entry name" value="CYSTEINYL-TRNA SYNTHETASE"/>
    <property type="match status" value="1"/>
</dbReference>
<reference evidence="14 15" key="1">
    <citation type="submission" date="2018-04" db="EMBL/GenBank/DDBJ databases">
        <title>The genome of golden apple snail Pomacea canaliculata provides insight into stress tolerance and invasive adaptation.</title>
        <authorList>
            <person name="Liu C."/>
            <person name="Liu B."/>
            <person name="Ren Y."/>
            <person name="Zhang Y."/>
            <person name="Wang H."/>
            <person name="Li S."/>
            <person name="Jiang F."/>
            <person name="Yin L."/>
            <person name="Zhang G."/>
            <person name="Qian W."/>
            <person name="Fan W."/>
        </authorList>
    </citation>
    <scope>NUCLEOTIDE SEQUENCE [LARGE SCALE GENOMIC DNA]</scope>
    <source>
        <strain evidence="14">SZHN2017</strain>
        <tissue evidence="14">Muscle</tissue>
    </source>
</reference>
<evidence type="ECO:0000256" key="1">
    <source>
        <dbReference type="ARBA" id="ARBA00001947"/>
    </source>
</evidence>
<keyword evidence="15" id="KW-1185">Reference proteome</keyword>
<evidence type="ECO:0000256" key="9">
    <source>
        <dbReference type="ARBA" id="ARBA00023146"/>
    </source>
</evidence>
<dbReference type="STRING" id="400727.A0A2T7PJ07"/>
<dbReference type="OrthoDB" id="438179at2759"/>
<sequence length="850" mass="96445">MVGEPVHGLPPLSSFISLCYGPRSTRIDWVAWPDAGELASGRDRARGRNREEAGRGMVGWSQFRMSDFQGGTHHDRVPLSLLFRAKRRQACFPLVSALPPPPSPPCTPSPPRFLSGGHAPPVLDGPLALVTSHLRDVGGYVTPLVTSAWPCRRRRVSLASGAPAEADEEVFVPQHGKRVLWYSCGPTVYDASHMGHARSYISFDILRRVLTQYFKYDVFYCMNVTDIDDKIIVRARQTWLLQNYSQQVLTVRQVLADIKEAMTTFEGKLKAETDPDKLAMLERINGRLQEAVRLVEQRDTKQEQSDEQRQVLLDAGRDVLAGWLDKEMGSSVTDNAIFSELPRRFEEEFHKDMEALQVLPADVLTRVSEYIPEVIAYVQKIIANGYGQVYEAQGSVYFDTAAFDCSESHHYAKLVPEAYGDKKALSEGEGELSVSEERLNEKRSPNDFALWKASKPGEPSWDSPWGKGRPGWHIECSAMASCILGESMDIHSGGFDLKFPHHDNELAQAEAFYENDHWVRYFLHTGHLTIDGCKMSKSLKNFITIKEALQKYSARQIRLLFLLHAWKDTLDYSDKTMEIALEYEKTIKEFFLTIKDLLRTTPSTGVQAWDKWNQEEMTLNNKYQEKRQRVHEALCDNIDTRTALDNVRELVTASNSYIAQAQQLKRRPNRCLLQTIALYIMDLLKVFGAIPTDCSIGFPQASGQTINLEETLMPYLSAFATFRDQVRQSAREQKATGILKLCDEVRDSILPKLGQEEEKRLLKEAKKREQEAAKAAKDAQRKIPPWELFLNEKDKYSKFDDKGIPTHDSEGAELKKSALKKLVKLYEAQEKKYKEYLAEKGEGKVASGDS</sequence>
<dbReference type="InterPro" id="IPR015803">
    <property type="entry name" value="Cys-tRNA-ligase"/>
</dbReference>
<dbReference type="GO" id="GO:0005524">
    <property type="term" value="F:ATP binding"/>
    <property type="evidence" value="ECO:0007669"/>
    <property type="project" value="UniProtKB-KW"/>
</dbReference>
<keyword evidence="12" id="KW-0175">Coiled coil</keyword>
<dbReference type="GO" id="GO:0046872">
    <property type="term" value="F:metal ion binding"/>
    <property type="evidence" value="ECO:0007669"/>
    <property type="project" value="UniProtKB-KW"/>
</dbReference>
<evidence type="ECO:0000256" key="5">
    <source>
        <dbReference type="ARBA" id="ARBA00022741"/>
    </source>
</evidence>
<dbReference type="PANTHER" id="PTHR10890:SF3">
    <property type="entry name" value="CYSTEINE--TRNA LIGASE, CYTOPLASMIC"/>
    <property type="match status" value="1"/>
</dbReference>
<dbReference type="InterPro" id="IPR009080">
    <property type="entry name" value="tRNAsynth_Ia_anticodon-bd"/>
</dbReference>
<keyword evidence="8" id="KW-0648">Protein biosynthesis</keyword>
<dbReference type="SUPFAM" id="SSF52374">
    <property type="entry name" value="Nucleotidylyl transferase"/>
    <property type="match status" value="1"/>
</dbReference>
<evidence type="ECO:0000256" key="12">
    <source>
        <dbReference type="SAM" id="Coils"/>
    </source>
</evidence>
<feature type="domain" description="tRNA synthetases class I catalytic" evidence="13">
    <location>
        <begin position="171"/>
        <end position="580"/>
    </location>
</feature>
<feature type="coiled-coil region" evidence="12">
    <location>
        <begin position="755"/>
        <end position="782"/>
    </location>
</feature>
<evidence type="ECO:0000313" key="15">
    <source>
        <dbReference type="Proteomes" id="UP000245119"/>
    </source>
</evidence>
<organism evidence="14 15">
    <name type="scientific">Pomacea canaliculata</name>
    <name type="common">Golden apple snail</name>
    <dbReference type="NCBI Taxonomy" id="400727"/>
    <lineage>
        <taxon>Eukaryota</taxon>
        <taxon>Metazoa</taxon>
        <taxon>Spiralia</taxon>
        <taxon>Lophotrochozoa</taxon>
        <taxon>Mollusca</taxon>
        <taxon>Gastropoda</taxon>
        <taxon>Caenogastropoda</taxon>
        <taxon>Architaenioglossa</taxon>
        <taxon>Ampullarioidea</taxon>
        <taxon>Ampullariidae</taxon>
        <taxon>Pomacea</taxon>
    </lineage>
</organism>
<proteinExistence type="inferred from homology"/>
<dbReference type="EC" id="6.1.1.16" evidence="2"/>
<dbReference type="PRINTS" id="PR00983">
    <property type="entry name" value="TRNASYNTHCYS"/>
</dbReference>
<evidence type="ECO:0000259" key="13">
    <source>
        <dbReference type="Pfam" id="PF01406"/>
    </source>
</evidence>
<dbReference type="Gene3D" id="3.40.50.620">
    <property type="entry name" value="HUPs"/>
    <property type="match status" value="1"/>
</dbReference>
<evidence type="ECO:0000313" key="14">
    <source>
        <dbReference type="EMBL" id="PVD33416.1"/>
    </source>
</evidence>
<keyword evidence="9" id="KW-0030">Aminoacyl-tRNA synthetase</keyword>
<evidence type="ECO:0000256" key="6">
    <source>
        <dbReference type="ARBA" id="ARBA00022833"/>
    </source>
</evidence>
<dbReference type="GO" id="GO:0005737">
    <property type="term" value="C:cytoplasm"/>
    <property type="evidence" value="ECO:0007669"/>
    <property type="project" value="TreeGrafter"/>
</dbReference>
<evidence type="ECO:0000256" key="4">
    <source>
        <dbReference type="ARBA" id="ARBA00022723"/>
    </source>
</evidence>
<evidence type="ECO:0000256" key="7">
    <source>
        <dbReference type="ARBA" id="ARBA00022840"/>
    </source>
</evidence>
<dbReference type="GO" id="GO:0004817">
    <property type="term" value="F:cysteine-tRNA ligase activity"/>
    <property type="evidence" value="ECO:0007669"/>
    <property type="project" value="UniProtKB-EC"/>
</dbReference>
<dbReference type="NCBIfam" id="TIGR00435">
    <property type="entry name" value="cysS"/>
    <property type="match status" value="1"/>
</dbReference>
<dbReference type="Proteomes" id="UP000245119">
    <property type="component" value="Linkage Group LG3"/>
</dbReference>
<keyword evidence="7" id="KW-0067">ATP-binding</keyword>
<comment type="caution">
    <text evidence="14">The sequence shown here is derived from an EMBL/GenBank/DDBJ whole genome shotgun (WGS) entry which is preliminary data.</text>
</comment>
<dbReference type="AlphaFoldDB" id="A0A2T7PJ07"/>
<dbReference type="InterPro" id="IPR014729">
    <property type="entry name" value="Rossmann-like_a/b/a_fold"/>
</dbReference>
<keyword evidence="5" id="KW-0547">Nucleotide-binding</keyword>
<evidence type="ECO:0000256" key="11">
    <source>
        <dbReference type="ARBA" id="ARBA00039362"/>
    </source>
</evidence>
<gene>
    <name evidence="14" type="ORF">C0Q70_04672</name>
</gene>
<dbReference type="InterPro" id="IPR024909">
    <property type="entry name" value="Cys-tRNA/MSH_ligase"/>
</dbReference>
<dbReference type="Pfam" id="PF01406">
    <property type="entry name" value="tRNA-synt_1e"/>
    <property type="match status" value="1"/>
</dbReference>
<dbReference type="GO" id="GO:0006423">
    <property type="term" value="P:cysteinyl-tRNA aminoacylation"/>
    <property type="evidence" value="ECO:0007669"/>
    <property type="project" value="InterPro"/>
</dbReference>
<dbReference type="CDD" id="cd00672">
    <property type="entry name" value="CysRS_core"/>
    <property type="match status" value="1"/>
</dbReference>
<evidence type="ECO:0000256" key="10">
    <source>
        <dbReference type="ARBA" id="ARBA00031499"/>
    </source>
</evidence>
<accession>A0A2T7PJ07</accession>
<dbReference type="InterPro" id="IPR032678">
    <property type="entry name" value="tRNA-synt_1_cat_dom"/>
</dbReference>
<protein>
    <recommendedName>
        <fullName evidence="11">Cysteine--tRNA ligase, cytoplasmic</fullName>
        <ecNumber evidence="2">6.1.1.16</ecNumber>
    </recommendedName>
    <alternativeName>
        <fullName evidence="10">Cysteinyl-tRNA synthetase</fullName>
    </alternativeName>
</protein>
<keyword evidence="3" id="KW-0436">Ligase</keyword>
<name>A0A2T7PJ07_POMCA</name>
<keyword evidence="4" id="KW-0479">Metal-binding</keyword>